<feature type="region of interest" description="Disordered" evidence="1">
    <location>
        <begin position="1"/>
        <end position="70"/>
    </location>
</feature>
<dbReference type="Proteomes" id="UP000027586">
    <property type="component" value="Unassembled WGS sequence"/>
</dbReference>
<comment type="caution">
    <text evidence="3">The sequence shown here is derived from an EMBL/GenBank/DDBJ whole genome shotgun (WGS) entry which is preliminary data.</text>
</comment>
<organism evidence="3 4">
    <name type="scientific">Lichtheimia corymbifera JMRC:FSU:9682</name>
    <dbReference type="NCBI Taxonomy" id="1263082"/>
    <lineage>
        <taxon>Eukaryota</taxon>
        <taxon>Fungi</taxon>
        <taxon>Fungi incertae sedis</taxon>
        <taxon>Mucoromycota</taxon>
        <taxon>Mucoromycotina</taxon>
        <taxon>Mucoromycetes</taxon>
        <taxon>Mucorales</taxon>
        <taxon>Lichtheimiaceae</taxon>
        <taxon>Lichtheimia</taxon>
    </lineage>
</organism>
<reference evidence="3" key="1">
    <citation type="submission" date="2013-08" db="EMBL/GenBank/DDBJ databases">
        <title>Gene expansion shapes genome architecture in the human pathogen Lichtheimia corymbifera: an evolutionary genomics analysis in the ancient terrestrial Mucorales (Mucoromycotina).</title>
        <authorList>
            <person name="Schwartze V.U."/>
            <person name="Winter S."/>
            <person name="Shelest E."/>
            <person name="Marcet-Houben M."/>
            <person name="Horn F."/>
            <person name="Wehner S."/>
            <person name="Hoffmann K."/>
            <person name="Riege K."/>
            <person name="Sammeth M."/>
            <person name="Nowrousian M."/>
            <person name="Valiante V."/>
            <person name="Linde J."/>
            <person name="Jacobsen I.D."/>
            <person name="Marz M."/>
            <person name="Brakhage A.A."/>
            <person name="Gabaldon T."/>
            <person name="Bocker S."/>
            <person name="Voigt K."/>
        </authorList>
    </citation>
    <scope>NUCLEOTIDE SEQUENCE [LARGE SCALE GENOMIC DNA]</scope>
    <source>
        <strain evidence="3">FSU 9682</strain>
    </source>
</reference>
<dbReference type="OrthoDB" id="2290166at2759"/>
<feature type="compositionally biased region" description="Polar residues" evidence="1">
    <location>
        <begin position="17"/>
        <end position="36"/>
    </location>
</feature>
<dbReference type="AlphaFoldDB" id="A0A068S5L5"/>
<proteinExistence type="predicted"/>
<accession>A0A068S5L5</accession>
<evidence type="ECO:0000313" key="4">
    <source>
        <dbReference type="Proteomes" id="UP000027586"/>
    </source>
</evidence>
<evidence type="ECO:0000259" key="2">
    <source>
        <dbReference type="Pfam" id="PF20149"/>
    </source>
</evidence>
<dbReference type="Pfam" id="PF20149">
    <property type="entry name" value="DUF6532"/>
    <property type="match status" value="1"/>
</dbReference>
<dbReference type="EMBL" id="CBTN010000048">
    <property type="protein sequence ID" value="CDH57678.1"/>
    <property type="molecule type" value="Genomic_DNA"/>
</dbReference>
<feature type="compositionally biased region" description="Acidic residues" evidence="1">
    <location>
        <begin position="42"/>
        <end position="64"/>
    </location>
</feature>
<evidence type="ECO:0000313" key="3">
    <source>
        <dbReference type="EMBL" id="CDH57678.1"/>
    </source>
</evidence>
<protein>
    <recommendedName>
        <fullName evidence="2">DUF6532 domain-containing protein</fullName>
    </recommendedName>
</protein>
<dbReference type="VEuPathDB" id="FungiDB:LCOR_08588.1"/>
<keyword evidence="4" id="KW-1185">Reference proteome</keyword>
<feature type="domain" description="DUF6532" evidence="2">
    <location>
        <begin position="106"/>
        <end position="259"/>
    </location>
</feature>
<name>A0A068S5L5_9FUNG</name>
<sequence length="355" mass="40028">MAALPGCRDAPIVIGSPSPSREPSQSLDASDDQSCNLPEITSDAESEYMEDDIDDDEEEEEDREDLASYERSTIKMEPTLQQDEQEPHNSSIFVPGVEDMDGDFWHTLREYMVLVDVYPSVKHGNSLQSLCKQLFNVPQGQRIRITRVVQYKIAKAAADWRSRLSRAIKDVMQSYTFDATNLHEICKTNRKRQFKYMMDAMRFARKDYLSSGAILQSGALGDVIAKVFYHERSGIGFTLDDDALDGKVPRPVIALTFVFMYVEMSFLCTKKHDLPSWSGPGIGTARASLYRSALQGVFENGETVDWDQVQRVQTQHVHEKLQGCQVACPFPSGPLSASYQPKYQDGEYVSDSDDN</sequence>
<evidence type="ECO:0000256" key="1">
    <source>
        <dbReference type="SAM" id="MobiDB-lite"/>
    </source>
</evidence>
<gene>
    <name evidence="3" type="ORF">LCOR_08588.1</name>
</gene>
<dbReference type="InterPro" id="IPR045341">
    <property type="entry name" value="DUF6532"/>
</dbReference>